<accession>A0A6P7YIE7</accession>
<organism evidence="7 8">
    <name type="scientific">Microcaecilia unicolor</name>
    <dbReference type="NCBI Taxonomy" id="1415580"/>
    <lineage>
        <taxon>Eukaryota</taxon>
        <taxon>Metazoa</taxon>
        <taxon>Chordata</taxon>
        <taxon>Craniata</taxon>
        <taxon>Vertebrata</taxon>
        <taxon>Euteleostomi</taxon>
        <taxon>Amphibia</taxon>
        <taxon>Gymnophiona</taxon>
        <taxon>Siphonopidae</taxon>
        <taxon>Microcaecilia</taxon>
    </lineage>
</organism>
<dbReference type="RefSeq" id="XP_030067238.1">
    <property type="nucleotide sequence ID" value="XM_030211378.1"/>
</dbReference>
<protein>
    <submittedName>
        <fullName evidence="8 9">Uncharacterized protein LOC115475563 isoform X1</fullName>
    </submittedName>
</protein>
<comment type="similarity">
    <text evidence="3">Belongs to the SOWAH family.</text>
</comment>
<feature type="region of interest" description="Disordered" evidence="5">
    <location>
        <begin position="133"/>
        <end position="175"/>
    </location>
</feature>
<gene>
    <name evidence="8 9" type="primary">LOC115475563</name>
</gene>
<dbReference type="KEGG" id="muo:115475563"/>
<dbReference type="InterPro" id="IPR036770">
    <property type="entry name" value="Ankyrin_rpt-contain_sf"/>
</dbReference>
<dbReference type="PANTHER" id="PTHR14491:SF9">
    <property type="entry name" value="ANKYRIN REPEAT DOMAIN-CONTAINING PROTEIN SOWAHB-LIKE"/>
    <property type="match status" value="1"/>
</dbReference>
<dbReference type="PROSITE" id="PS50088">
    <property type="entry name" value="ANK_REPEAT"/>
    <property type="match status" value="1"/>
</dbReference>
<keyword evidence="7" id="KW-1185">Reference proteome</keyword>
<dbReference type="PRINTS" id="PR01415">
    <property type="entry name" value="ANKYRIN"/>
</dbReference>
<feature type="repeat" description="ANK" evidence="4">
    <location>
        <begin position="47"/>
        <end position="80"/>
    </location>
</feature>
<evidence type="ECO:0000313" key="8">
    <source>
        <dbReference type="RefSeq" id="XP_030067237.1"/>
    </source>
</evidence>
<dbReference type="GeneID" id="115475563"/>
<keyword evidence="2 4" id="KW-0040">ANK repeat</keyword>
<reference evidence="8 9" key="1">
    <citation type="submission" date="2025-04" db="UniProtKB">
        <authorList>
            <consortium name="RefSeq"/>
        </authorList>
    </citation>
    <scope>IDENTIFICATION</scope>
</reference>
<dbReference type="PROSITE" id="PS50297">
    <property type="entry name" value="ANK_REP_REGION"/>
    <property type="match status" value="1"/>
</dbReference>
<evidence type="ECO:0000256" key="5">
    <source>
        <dbReference type="SAM" id="MobiDB-lite"/>
    </source>
</evidence>
<dbReference type="PANTHER" id="PTHR14491">
    <property type="entry name" value="SOSONDOWAH, ISOFORM G"/>
    <property type="match status" value="1"/>
</dbReference>
<dbReference type="RefSeq" id="XP_030067237.1">
    <property type="nucleotide sequence ID" value="XM_030211377.1"/>
</dbReference>
<evidence type="ECO:0000256" key="6">
    <source>
        <dbReference type="SAM" id="Phobius"/>
    </source>
</evidence>
<feature type="transmembrane region" description="Helical" evidence="6">
    <location>
        <begin position="18"/>
        <end position="40"/>
    </location>
</feature>
<dbReference type="AlphaFoldDB" id="A0A6P7YIE7"/>
<keyword evidence="6" id="KW-0812">Transmembrane</keyword>
<name>A0A6P7YIE7_9AMPH</name>
<evidence type="ECO:0000313" key="9">
    <source>
        <dbReference type="RefSeq" id="XP_030067238.1"/>
    </source>
</evidence>
<dbReference type="OrthoDB" id="539213at2759"/>
<dbReference type="InterPro" id="IPR002110">
    <property type="entry name" value="Ankyrin_rpt"/>
</dbReference>
<dbReference type="SUPFAM" id="SSF48403">
    <property type="entry name" value="Ankyrin repeat"/>
    <property type="match status" value="1"/>
</dbReference>
<keyword evidence="6" id="KW-0472">Membrane</keyword>
<evidence type="ECO:0000256" key="3">
    <source>
        <dbReference type="ARBA" id="ARBA00038122"/>
    </source>
</evidence>
<evidence type="ECO:0000313" key="7">
    <source>
        <dbReference type="Proteomes" id="UP000515156"/>
    </source>
</evidence>
<dbReference type="Proteomes" id="UP000515156">
    <property type="component" value="Chromosome 8"/>
</dbReference>
<proteinExistence type="inferred from homology"/>
<dbReference type="Pfam" id="PF00023">
    <property type="entry name" value="Ank"/>
    <property type="match status" value="1"/>
</dbReference>
<evidence type="ECO:0000256" key="2">
    <source>
        <dbReference type="ARBA" id="ARBA00023043"/>
    </source>
</evidence>
<evidence type="ECO:0000256" key="4">
    <source>
        <dbReference type="PROSITE-ProRule" id="PRU00023"/>
    </source>
</evidence>
<evidence type="ECO:0000256" key="1">
    <source>
        <dbReference type="ARBA" id="ARBA00022737"/>
    </source>
</evidence>
<keyword evidence="6" id="KW-1133">Transmembrane helix</keyword>
<dbReference type="Gene3D" id="1.25.40.20">
    <property type="entry name" value="Ankyrin repeat-containing domain"/>
    <property type="match status" value="1"/>
</dbReference>
<keyword evidence="1" id="KW-0677">Repeat</keyword>
<sequence>MGVVGRFEPLPLLYNLQYYLQLIFVFLLFVFCPPSCLFSVPDALGKGGYTPLHIAALHGHREIMELLILDYGAKQTVRDYSGRLPAHYLKVEGCTNGATGSPRLELQMVLEFQHLRGERRNRKLACLFLPKSSGSHSKKRWGSAEDLTEEEEEKGNGSSQHLNLPAPYRVRKFSR</sequence>